<protein>
    <recommendedName>
        <fullName evidence="1">TOTE conflict systems S1/CSD-like domain-containing protein</fullName>
    </recommendedName>
</protein>
<dbReference type="EMBL" id="JAQZHK010000002">
    <property type="protein sequence ID" value="MDY3512084.1"/>
    <property type="molecule type" value="Genomic_DNA"/>
</dbReference>
<dbReference type="Pfam" id="PF22707">
    <property type="entry name" value="S1CSD-TOTE-2"/>
    <property type="match status" value="1"/>
</dbReference>
<evidence type="ECO:0000313" key="2">
    <source>
        <dbReference type="EMBL" id="MDY3512084.1"/>
    </source>
</evidence>
<reference evidence="2" key="1">
    <citation type="submission" date="2023-01" db="EMBL/GenBank/DDBJ databases">
        <title>Genome-based studies on antimicrobial resistance profiles of Riemerella anatipestifer in China, 1994 to 2021.</title>
        <authorList>
            <person name="Yang Z."/>
            <person name="Zhu D."/>
        </authorList>
    </citation>
    <scope>NUCLEOTIDE SEQUENCE</scope>
    <source>
        <strain evidence="2">RCAD1218</strain>
    </source>
</reference>
<feature type="domain" description="TOTE conflict systems S1/CSD-like" evidence="1">
    <location>
        <begin position="41"/>
        <end position="87"/>
    </location>
</feature>
<gene>
    <name evidence="2" type="ORF">PG303_02500</name>
</gene>
<dbReference type="AlphaFoldDB" id="A0AAP6LJ37"/>
<name>A0AAP6LJ37_RIEAN</name>
<sequence>MRVKALNIESTNEINTSLRKDITGLLEVKYKDYNYEEDIPDFAFIGDYYVPKYLLEKNNISYDCKVKARVIYGEDKMKRPRWKVIKVEKCMTE</sequence>
<dbReference type="Proteomes" id="UP001284033">
    <property type="component" value="Unassembled WGS sequence"/>
</dbReference>
<proteinExistence type="predicted"/>
<comment type="caution">
    <text evidence="2">The sequence shown here is derived from an EMBL/GenBank/DDBJ whole genome shotgun (WGS) entry which is preliminary data.</text>
</comment>
<accession>A0AAP6LJ37</accession>
<evidence type="ECO:0000313" key="3">
    <source>
        <dbReference type="Proteomes" id="UP001284033"/>
    </source>
</evidence>
<dbReference type="InterPro" id="IPR054427">
    <property type="entry name" value="S1CSD-TOTE-2"/>
</dbReference>
<organism evidence="2 3">
    <name type="scientific">Riemerella anatipestifer</name>
    <name type="common">Moraxella anatipestifer</name>
    <dbReference type="NCBI Taxonomy" id="34085"/>
    <lineage>
        <taxon>Bacteria</taxon>
        <taxon>Pseudomonadati</taxon>
        <taxon>Bacteroidota</taxon>
        <taxon>Flavobacteriia</taxon>
        <taxon>Flavobacteriales</taxon>
        <taxon>Weeksellaceae</taxon>
        <taxon>Riemerella</taxon>
    </lineage>
</organism>
<dbReference type="RefSeq" id="WP_154468572.1">
    <property type="nucleotide sequence ID" value="NZ_CP110126.1"/>
</dbReference>
<evidence type="ECO:0000259" key="1">
    <source>
        <dbReference type="Pfam" id="PF22707"/>
    </source>
</evidence>